<dbReference type="EMBL" id="PCWN01000008">
    <property type="protein sequence ID" value="PIR03827.1"/>
    <property type="molecule type" value="Genomic_DNA"/>
</dbReference>
<proteinExistence type="predicted"/>
<evidence type="ECO:0008006" key="3">
    <source>
        <dbReference type="Google" id="ProtNLM"/>
    </source>
</evidence>
<evidence type="ECO:0000313" key="1">
    <source>
        <dbReference type="EMBL" id="PIR03827.1"/>
    </source>
</evidence>
<dbReference type="AlphaFoldDB" id="A0A2H0N4K4"/>
<gene>
    <name evidence="1" type="ORF">COV59_04125</name>
</gene>
<protein>
    <recommendedName>
        <fullName evidence="3">WLM domain-containing protein</fullName>
    </recommendedName>
</protein>
<accession>A0A2H0N4K4</accession>
<reference evidence="1 2" key="1">
    <citation type="submission" date="2017-09" db="EMBL/GenBank/DDBJ databases">
        <title>Depth-based differentiation of microbial function through sediment-hosted aquifers and enrichment of novel symbionts in the deep terrestrial subsurface.</title>
        <authorList>
            <person name="Probst A.J."/>
            <person name="Ladd B."/>
            <person name="Jarett J.K."/>
            <person name="Geller-Mcgrath D.E."/>
            <person name="Sieber C.M."/>
            <person name="Emerson J.B."/>
            <person name="Anantharaman K."/>
            <person name="Thomas B.C."/>
            <person name="Malmstrom R."/>
            <person name="Stieglmeier M."/>
            <person name="Klingl A."/>
            <person name="Woyke T."/>
            <person name="Ryan C.M."/>
            <person name="Banfield J.F."/>
        </authorList>
    </citation>
    <scope>NUCLEOTIDE SEQUENCE [LARGE SCALE GENOMIC DNA]</scope>
    <source>
        <strain evidence="1">CG11_big_fil_rev_8_21_14_0_20_39_34</strain>
    </source>
</reference>
<comment type="caution">
    <text evidence="1">The sequence shown here is derived from an EMBL/GenBank/DDBJ whole genome shotgun (WGS) entry which is preliminary data.</text>
</comment>
<evidence type="ECO:0000313" key="2">
    <source>
        <dbReference type="Proteomes" id="UP000229600"/>
    </source>
</evidence>
<organism evidence="1 2">
    <name type="scientific">Candidatus Magasanikbacteria bacterium CG11_big_fil_rev_8_21_14_0_20_39_34</name>
    <dbReference type="NCBI Taxonomy" id="1974653"/>
    <lineage>
        <taxon>Bacteria</taxon>
        <taxon>Candidatus Magasanikiibacteriota</taxon>
    </lineage>
</organism>
<dbReference type="Proteomes" id="UP000229600">
    <property type="component" value="Unassembled WGS sequence"/>
</dbReference>
<sequence>MFQSNYQKSKSIEEIHFRVSLPARSLFFALSKAKSEEDRMQIGEQLLDELCDLAQIDVAHLKISEKNQYHKKSKGKVVFKQYGYYRVSSNAIFIHNRTAVRGQILAAKTFLDTVLHEWMHHYDHKRLRLNSVHTSGFYARLRDLKEKLGYFSL</sequence>
<name>A0A2H0N4K4_9BACT</name>